<gene>
    <name evidence="4" type="ORF">H9853_04250</name>
</gene>
<dbReference type="Gene3D" id="1.20.210.10">
    <property type="entry name" value="Cytochrome c oxidase-like, subunit I domain"/>
    <property type="match status" value="1"/>
</dbReference>
<keyword evidence="2" id="KW-0812">Transmembrane</keyword>
<protein>
    <submittedName>
        <fullName evidence="4">Cbb3-type cytochrome c oxidase subunit I</fullName>
    </submittedName>
</protein>
<dbReference type="EMBL" id="DXEZ01000120">
    <property type="protein sequence ID" value="HIX54213.1"/>
    <property type="molecule type" value="Genomic_DNA"/>
</dbReference>
<dbReference type="InterPro" id="IPR036927">
    <property type="entry name" value="Cyt_c_oxase-like_su1_sf"/>
</dbReference>
<dbReference type="GO" id="GO:0020037">
    <property type="term" value="F:heme binding"/>
    <property type="evidence" value="ECO:0007669"/>
    <property type="project" value="InterPro"/>
</dbReference>
<feature type="transmembrane region" description="Helical" evidence="2">
    <location>
        <begin position="105"/>
        <end position="123"/>
    </location>
</feature>
<dbReference type="PROSITE" id="PS50855">
    <property type="entry name" value="COX1"/>
    <property type="match status" value="1"/>
</dbReference>
<keyword evidence="2" id="KW-0472">Membrane</keyword>
<evidence type="ECO:0000259" key="3">
    <source>
        <dbReference type="PROSITE" id="PS50855"/>
    </source>
</evidence>
<feature type="transmembrane region" description="Helical" evidence="2">
    <location>
        <begin position="367"/>
        <end position="387"/>
    </location>
</feature>
<feature type="transmembrane region" description="Helical" evidence="2">
    <location>
        <begin position="135"/>
        <end position="158"/>
    </location>
</feature>
<proteinExistence type="predicted"/>
<dbReference type="Pfam" id="PF00115">
    <property type="entry name" value="COX1"/>
    <property type="match status" value="1"/>
</dbReference>
<comment type="caution">
    <text evidence="4">The sequence shown here is derived from an EMBL/GenBank/DDBJ whole genome shotgun (WGS) entry which is preliminary data.</text>
</comment>
<dbReference type="GO" id="GO:0016020">
    <property type="term" value="C:membrane"/>
    <property type="evidence" value="ECO:0007669"/>
    <property type="project" value="InterPro"/>
</dbReference>
<dbReference type="PANTHER" id="PTHR10422">
    <property type="entry name" value="CYTOCHROME C OXIDASE SUBUNIT 1"/>
    <property type="match status" value="1"/>
</dbReference>
<dbReference type="GO" id="GO:0004129">
    <property type="term" value="F:cytochrome-c oxidase activity"/>
    <property type="evidence" value="ECO:0007669"/>
    <property type="project" value="InterPro"/>
</dbReference>
<feature type="transmembrane region" description="Helical" evidence="2">
    <location>
        <begin position="303"/>
        <end position="322"/>
    </location>
</feature>
<keyword evidence="1" id="KW-0679">Respiratory chain</keyword>
<evidence type="ECO:0000256" key="1">
    <source>
        <dbReference type="ARBA" id="ARBA00022660"/>
    </source>
</evidence>
<dbReference type="GO" id="GO:0022904">
    <property type="term" value="P:respiratory electron transport chain"/>
    <property type="evidence" value="ECO:0007669"/>
    <property type="project" value="TreeGrafter"/>
</dbReference>
<evidence type="ECO:0000313" key="5">
    <source>
        <dbReference type="Proteomes" id="UP000824156"/>
    </source>
</evidence>
<keyword evidence="1" id="KW-0813">Transport</keyword>
<accession>A0A9D1W853</accession>
<dbReference type="AlphaFoldDB" id="A0A9D1W853"/>
<dbReference type="GO" id="GO:0009060">
    <property type="term" value="P:aerobic respiration"/>
    <property type="evidence" value="ECO:0007669"/>
    <property type="project" value="InterPro"/>
</dbReference>
<dbReference type="SUPFAM" id="SSF81442">
    <property type="entry name" value="Cytochrome c oxidase subunit I-like"/>
    <property type="match status" value="1"/>
</dbReference>
<reference evidence="4" key="1">
    <citation type="journal article" date="2021" name="PeerJ">
        <title>Extensive microbial diversity within the chicken gut microbiome revealed by metagenomics and culture.</title>
        <authorList>
            <person name="Gilroy R."/>
            <person name="Ravi A."/>
            <person name="Getino M."/>
            <person name="Pursley I."/>
            <person name="Horton D.L."/>
            <person name="Alikhan N.F."/>
            <person name="Baker D."/>
            <person name="Gharbi K."/>
            <person name="Hall N."/>
            <person name="Watson M."/>
            <person name="Adriaenssens E.M."/>
            <person name="Foster-Nyarko E."/>
            <person name="Jarju S."/>
            <person name="Secka A."/>
            <person name="Antonio M."/>
            <person name="Oren A."/>
            <person name="Chaudhuri R.R."/>
            <person name="La Ragione R."/>
            <person name="Hildebrand F."/>
            <person name="Pallen M.J."/>
        </authorList>
    </citation>
    <scope>NUCLEOTIDE SEQUENCE</scope>
    <source>
        <strain evidence="4">1719</strain>
    </source>
</reference>
<feature type="transmembrane region" description="Helical" evidence="2">
    <location>
        <begin position="498"/>
        <end position="524"/>
    </location>
</feature>
<feature type="transmembrane region" description="Helical" evidence="2">
    <location>
        <begin position="576"/>
        <end position="598"/>
    </location>
</feature>
<dbReference type="Proteomes" id="UP000824156">
    <property type="component" value="Unassembled WGS sequence"/>
</dbReference>
<reference evidence="4" key="2">
    <citation type="submission" date="2021-04" db="EMBL/GenBank/DDBJ databases">
        <authorList>
            <person name="Gilroy R."/>
        </authorList>
    </citation>
    <scope>NUCLEOTIDE SEQUENCE</scope>
    <source>
        <strain evidence="4">1719</strain>
    </source>
</reference>
<feature type="transmembrane region" description="Helical" evidence="2">
    <location>
        <begin position="334"/>
        <end position="355"/>
    </location>
</feature>
<feature type="transmembrane region" description="Helical" evidence="2">
    <location>
        <begin position="657"/>
        <end position="679"/>
    </location>
</feature>
<feature type="domain" description="Cytochrome oxidase subunit I profile" evidence="3">
    <location>
        <begin position="232"/>
        <end position="702"/>
    </location>
</feature>
<dbReference type="PANTHER" id="PTHR10422:SF29">
    <property type="entry name" value="CYTOCHROME C OXIDASE SUBUNIT 1 HOMOLOG, BACTEROID"/>
    <property type="match status" value="1"/>
</dbReference>
<feature type="transmembrane region" description="Helical" evidence="2">
    <location>
        <begin position="536"/>
        <end position="556"/>
    </location>
</feature>
<keyword evidence="2" id="KW-1133">Transmembrane helix</keyword>
<keyword evidence="1" id="KW-0249">Electron transport</keyword>
<evidence type="ECO:0000313" key="4">
    <source>
        <dbReference type="EMBL" id="HIX54213.1"/>
    </source>
</evidence>
<dbReference type="InterPro" id="IPR000883">
    <property type="entry name" value="Cyt_C_Oxase_1"/>
</dbReference>
<feature type="transmembrane region" description="Helical" evidence="2">
    <location>
        <begin position="442"/>
        <end position="459"/>
    </location>
</feature>
<dbReference type="InterPro" id="IPR023616">
    <property type="entry name" value="Cyt_c_oxase-like_su1_dom"/>
</dbReference>
<organism evidence="4 5">
    <name type="scientific">Candidatus Sphingobacterium stercoripullorum</name>
    <dbReference type="NCBI Taxonomy" id="2838759"/>
    <lineage>
        <taxon>Bacteria</taxon>
        <taxon>Pseudomonadati</taxon>
        <taxon>Bacteroidota</taxon>
        <taxon>Sphingobacteriia</taxon>
        <taxon>Sphingobacteriales</taxon>
        <taxon>Sphingobacteriaceae</taxon>
        <taxon>Sphingobacterium</taxon>
    </lineage>
</organism>
<sequence length="702" mass="79346">MNRNIVLKVGLIGGWAMLPLLTLAKTRDFPYPLQLDLPVILWLSLIILSIVLVLFAFSVSSKVKKLFQEKAAARKKQDQDDTKELLNKLSVKQLKEILDLKNKKLLSLIIPVLLSMQPLFAQGNRGINKENILGQFPVIITITLILVPVVIGIIILFMRVQGLIAKYKGHTHQKTTHDLAEFIKNASPEELAELLEKKKKDKAFHLSHTELSGELPASDAKGIISIIDDKNPLVVAVKKKAVSRPKIDPKLSKLIVWYLITAAIWLIFGTTVGEYIGIKFVAPELDSVSWLSFGRLRPVHTNAVFWGWSSLGMFGLAHYIVPRVSNVPLFSIKLGWYSLYLINATVLLGSISLMAGINNGGGEYREYIWPIMLLFGIALGITLYNFLKTIAVRKTREIYISNWYIVASIIFTIVIALVAYIPTWQNGLGETIVQGYYMHQGVGMWFMLFMLGVVYYFLPQQLNQPIYSYSLGVLAFWTQILFYTLIGTHHFIFSAIPWWLQTVAIVGSVGMVIPVVAGTTNFLMTFKGAWYKLKDSYTLPFFLVGIIFYFTGSMQGTAEAFRVTNLFWHFTDFTVAHSHLTMYGIICFLLWGGIYAILPRLSGQEAPQITVGAHFWLALIGLGFYSVPLMYGSTLKGLMWMDGKPFIDSVTMMAPYWLWRAIGGSLMWLSHIFFLYNMYKMVRTKPTKDPVKEVLSEVRNGI</sequence>
<feature type="transmembrane region" description="Helical" evidence="2">
    <location>
        <begin position="254"/>
        <end position="278"/>
    </location>
</feature>
<feature type="transmembrane region" description="Helical" evidence="2">
    <location>
        <begin position="610"/>
        <end position="631"/>
    </location>
</feature>
<feature type="transmembrane region" description="Helical" evidence="2">
    <location>
        <begin position="466"/>
        <end position="486"/>
    </location>
</feature>
<dbReference type="GO" id="GO:0015990">
    <property type="term" value="P:electron transport coupled proton transport"/>
    <property type="evidence" value="ECO:0007669"/>
    <property type="project" value="TreeGrafter"/>
</dbReference>
<evidence type="ECO:0000256" key="2">
    <source>
        <dbReference type="SAM" id="Phobius"/>
    </source>
</evidence>
<feature type="transmembrane region" description="Helical" evidence="2">
    <location>
        <begin position="40"/>
        <end position="60"/>
    </location>
</feature>
<feature type="transmembrane region" description="Helical" evidence="2">
    <location>
        <begin position="399"/>
        <end position="422"/>
    </location>
</feature>
<name>A0A9D1W853_9SPHI</name>